<feature type="region of interest" description="Disordered" evidence="1">
    <location>
        <begin position="78"/>
        <end position="103"/>
    </location>
</feature>
<reference evidence="2 3" key="1">
    <citation type="journal article" date="2015" name="Sci. Rep.">
        <title>The genome of Leishmania panamensis: insights into genomics of the L. (Viannia) subgenus.</title>
        <authorList>
            <person name="Llanes A."/>
            <person name="Restrepo C.M."/>
            <person name="Vecchio G.D."/>
            <person name="Anguizola F.J."/>
            <person name="Lleonart R."/>
        </authorList>
    </citation>
    <scope>NUCLEOTIDE SEQUENCE [LARGE SCALE GENOMIC DNA]</scope>
    <source>
        <strain evidence="2 3">MHOM/PA/94/PSC-1</strain>
    </source>
</reference>
<dbReference type="VEuPathDB" id="TriTrypDB:LPAL13_180019300"/>
<sequence>MTVTMDPDAPSVLTSEVYNAAEAIFNTLQNKEKLVSFLDCTTLLRGMGMNPTLEDMDKLKSLMAQPILRLEQWRREEELKREKERRKEEARERKGRGRASVAPGRKSIVQKIADPVAEAAPADNTVAEEIKNIDWNIFIRCTEMIFRDRMREECAVLEALRVFGGDSSTSMSRSKLIEIVTTKGDNILTPAEVKILVTLLPESCPVNEWAGRIQGTYVAPTQEEIDAAAMREIEARRHQEAAEKQKEAEKDPLKGL</sequence>
<organism evidence="2 3">
    <name type="scientific">Leishmania panamensis</name>
    <dbReference type="NCBI Taxonomy" id="5679"/>
    <lineage>
        <taxon>Eukaryota</taxon>
        <taxon>Discoba</taxon>
        <taxon>Euglenozoa</taxon>
        <taxon>Kinetoplastea</taxon>
        <taxon>Metakinetoplastina</taxon>
        <taxon>Trypanosomatida</taxon>
        <taxon>Trypanosomatidae</taxon>
        <taxon>Leishmaniinae</taxon>
        <taxon>Leishmania</taxon>
        <taxon>Leishmania guyanensis species complex</taxon>
    </lineage>
</organism>
<gene>
    <name evidence="2" type="ORF">LPMP_181590</name>
</gene>
<dbReference type="VEuPathDB" id="TriTrypDB:LPMP_181590"/>
<dbReference type="eggNOG" id="ENOG502RYPB">
    <property type="taxonomic scope" value="Eukaryota"/>
</dbReference>
<dbReference type="OrthoDB" id="276346at2759"/>
<feature type="region of interest" description="Disordered" evidence="1">
    <location>
        <begin position="232"/>
        <end position="256"/>
    </location>
</feature>
<dbReference type="GeneID" id="22574049"/>
<evidence type="ECO:0000313" key="3">
    <source>
        <dbReference type="Proteomes" id="UP000063063"/>
    </source>
</evidence>
<feature type="compositionally biased region" description="Basic and acidic residues" evidence="1">
    <location>
        <begin position="78"/>
        <end position="92"/>
    </location>
</feature>
<dbReference type="KEGG" id="lpan:LPMP_181590"/>
<dbReference type="Proteomes" id="UP000063063">
    <property type="component" value="Chromosome 18"/>
</dbReference>
<evidence type="ECO:0000313" key="2">
    <source>
        <dbReference type="EMBL" id="AIN97339.1"/>
    </source>
</evidence>
<dbReference type="InterPro" id="IPR011992">
    <property type="entry name" value="EF-hand-dom_pair"/>
</dbReference>
<keyword evidence="3" id="KW-1185">Reference proteome</keyword>
<dbReference type="RefSeq" id="XP_010697992.1">
    <property type="nucleotide sequence ID" value="XM_010699690.1"/>
</dbReference>
<name>A0A088RQ14_LEIPA</name>
<protein>
    <submittedName>
        <fullName evidence="2">Uncharacterized protein</fullName>
    </submittedName>
</protein>
<dbReference type="SUPFAM" id="SSF47473">
    <property type="entry name" value="EF-hand"/>
    <property type="match status" value="1"/>
</dbReference>
<dbReference type="EMBL" id="CP009387">
    <property type="protein sequence ID" value="AIN97339.1"/>
    <property type="molecule type" value="Genomic_DNA"/>
</dbReference>
<evidence type="ECO:0000256" key="1">
    <source>
        <dbReference type="SAM" id="MobiDB-lite"/>
    </source>
</evidence>
<accession>A0A088RQ14</accession>
<dbReference type="AlphaFoldDB" id="A0A088RQ14"/>
<proteinExistence type="predicted"/>